<dbReference type="EMBL" id="JBHTHX010000583">
    <property type="protein sequence ID" value="MFD0886350.1"/>
    <property type="molecule type" value="Genomic_DNA"/>
</dbReference>
<reference evidence="2" key="1">
    <citation type="journal article" date="2019" name="Int. J. Syst. Evol. Microbiol.">
        <title>The Global Catalogue of Microorganisms (GCM) 10K type strain sequencing project: providing services to taxonomists for standard genome sequencing and annotation.</title>
        <authorList>
            <consortium name="The Broad Institute Genomics Platform"/>
            <consortium name="The Broad Institute Genome Sequencing Center for Infectious Disease"/>
            <person name="Wu L."/>
            <person name="Ma J."/>
        </authorList>
    </citation>
    <scope>NUCLEOTIDE SEQUENCE [LARGE SCALE GENOMIC DNA]</scope>
    <source>
        <strain evidence="2">CCUG 62974</strain>
    </source>
</reference>
<evidence type="ECO:0000313" key="1">
    <source>
        <dbReference type="EMBL" id="MFD0886350.1"/>
    </source>
</evidence>
<dbReference type="InterPro" id="IPR011990">
    <property type="entry name" value="TPR-like_helical_dom_sf"/>
</dbReference>
<feature type="non-terminal residue" evidence="1">
    <location>
        <position position="1"/>
    </location>
</feature>
<accession>A0ABW3DR51</accession>
<gene>
    <name evidence="1" type="ORF">ACFQ08_17525</name>
</gene>
<comment type="caution">
    <text evidence="1">The sequence shown here is derived from an EMBL/GenBank/DDBJ whole genome shotgun (WGS) entry which is preliminary data.</text>
</comment>
<keyword evidence="2" id="KW-1185">Reference proteome</keyword>
<protein>
    <submittedName>
        <fullName evidence="1">Disulfide bond formation protein DsbA</fullName>
    </submittedName>
</protein>
<name>A0ABW3DR51_9ACTN</name>
<sequence>SGSAQLGRARQTLEPLVERAPGDHYARFLLGRTLERSNRPGEALPHLRLAAAMSADPAYADAVRRVEQRGAA</sequence>
<organism evidence="1 2">
    <name type="scientific">Streptosporangium algeriense</name>
    <dbReference type="NCBI Taxonomy" id="1682748"/>
    <lineage>
        <taxon>Bacteria</taxon>
        <taxon>Bacillati</taxon>
        <taxon>Actinomycetota</taxon>
        <taxon>Actinomycetes</taxon>
        <taxon>Streptosporangiales</taxon>
        <taxon>Streptosporangiaceae</taxon>
        <taxon>Streptosporangium</taxon>
    </lineage>
</organism>
<dbReference type="Gene3D" id="1.25.40.10">
    <property type="entry name" value="Tetratricopeptide repeat domain"/>
    <property type="match status" value="1"/>
</dbReference>
<proteinExistence type="predicted"/>
<dbReference type="Proteomes" id="UP001597024">
    <property type="component" value="Unassembled WGS sequence"/>
</dbReference>
<evidence type="ECO:0000313" key="2">
    <source>
        <dbReference type="Proteomes" id="UP001597024"/>
    </source>
</evidence>
<dbReference type="SUPFAM" id="SSF48452">
    <property type="entry name" value="TPR-like"/>
    <property type="match status" value="1"/>
</dbReference>